<keyword evidence="3" id="KW-1185">Reference proteome</keyword>
<proteinExistence type="predicted"/>
<accession>A0A0L0GB93</accession>
<evidence type="ECO:0000256" key="1">
    <source>
        <dbReference type="SAM" id="MobiDB-lite"/>
    </source>
</evidence>
<dbReference type="PANTHER" id="PTHR34801">
    <property type="entry name" value="EXPRESSED PROTEIN"/>
    <property type="match status" value="1"/>
</dbReference>
<gene>
    <name evidence="2" type="ORF">SARC_01695</name>
</gene>
<dbReference type="RefSeq" id="XP_014160071.1">
    <property type="nucleotide sequence ID" value="XM_014304596.1"/>
</dbReference>
<evidence type="ECO:0000313" key="3">
    <source>
        <dbReference type="Proteomes" id="UP000054560"/>
    </source>
</evidence>
<protein>
    <recommendedName>
        <fullName evidence="4">DUF1499 domain-containing protein</fullName>
    </recommendedName>
</protein>
<evidence type="ECO:0000313" key="2">
    <source>
        <dbReference type="EMBL" id="KNC86169.1"/>
    </source>
</evidence>
<feature type="compositionally biased region" description="Basic and acidic residues" evidence="1">
    <location>
        <begin position="121"/>
        <end position="136"/>
    </location>
</feature>
<organism evidence="2 3">
    <name type="scientific">Sphaeroforma arctica JP610</name>
    <dbReference type="NCBI Taxonomy" id="667725"/>
    <lineage>
        <taxon>Eukaryota</taxon>
        <taxon>Ichthyosporea</taxon>
        <taxon>Ichthyophonida</taxon>
        <taxon>Sphaeroforma</taxon>
    </lineage>
</organism>
<evidence type="ECO:0008006" key="4">
    <source>
        <dbReference type="Google" id="ProtNLM"/>
    </source>
</evidence>
<dbReference type="PIRSF" id="PIRSF026426">
    <property type="entry name" value="DUF1499"/>
    <property type="match status" value="1"/>
</dbReference>
<feature type="region of interest" description="Disordered" evidence="1">
    <location>
        <begin position="110"/>
        <end position="136"/>
    </location>
</feature>
<dbReference type="EMBL" id="KQ241665">
    <property type="protein sequence ID" value="KNC86169.1"/>
    <property type="molecule type" value="Genomic_DNA"/>
</dbReference>
<dbReference type="OrthoDB" id="41501at2759"/>
<sequence length="136" mass="14991">MLKFMFGAAQPQGLGVTAGKLKRVPPSPNCVSSQADPSDVTHYVEGIKYTQASAKDALTHMKKAIGDDAELVKDAEDESYLHYEYTTPLMGFVDDLEIYADDSTKTLHVRSASRTGYSDMGKNRARVEDLRTKLSK</sequence>
<dbReference type="GeneID" id="25902199"/>
<dbReference type="AlphaFoldDB" id="A0A0L0GB93"/>
<dbReference type="PANTHER" id="PTHR34801:SF6">
    <property type="entry name" value="SLL1620 PROTEIN"/>
    <property type="match status" value="1"/>
</dbReference>
<dbReference type="eggNOG" id="ENOG502QPJZ">
    <property type="taxonomic scope" value="Eukaryota"/>
</dbReference>
<dbReference type="InterPro" id="IPR010865">
    <property type="entry name" value="DUF1499"/>
</dbReference>
<name>A0A0L0GB93_9EUKA</name>
<reference evidence="2 3" key="1">
    <citation type="submission" date="2011-02" db="EMBL/GenBank/DDBJ databases">
        <title>The Genome Sequence of Sphaeroforma arctica JP610.</title>
        <authorList>
            <consortium name="The Broad Institute Genome Sequencing Platform"/>
            <person name="Russ C."/>
            <person name="Cuomo C."/>
            <person name="Young S.K."/>
            <person name="Zeng Q."/>
            <person name="Gargeya S."/>
            <person name="Alvarado L."/>
            <person name="Berlin A."/>
            <person name="Chapman S.B."/>
            <person name="Chen Z."/>
            <person name="Freedman E."/>
            <person name="Gellesch M."/>
            <person name="Goldberg J."/>
            <person name="Griggs A."/>
            <person name="Gujja S."/>
            <person name="Heilman E."/>
            <person name="Heiman D."/>
            <person name="Howarth C."/>
            <person name="Mehta T."/>
            <person name="Neiman D."/>
            <person name="Pearson M."/>
            <person name="Roberts A."/>
            <person name="Saif S."/>
            <person name="Shea T."/>
            <person name="Shenoy N."/>
            <person name="Sisk P."/>
            <person name="Stolte C."/>
            <person name="Sykes S."/>
            <person name="White J."/>
            <person name="Yandava C."/>
            <person name="Burger G."/>
            <person name="Gray M.W."/>
            <person name="Holland P.W.H."/>
            <person name="King N."/>
            <person name="Lang F.B.F."/>
            <person name="Roger A.J."/>
            <person name="Ruiz-Trillo I."/>
            <person name="Haas B."/>
            <person name="Nusbaum C."/>
            <person name="Birren B."/>
        </authorList>
    </citation>
    <scope>NUCLEOTIDE SEQUENCE [LARGE SCALE GENOMIC DNA]</scope>
    <source>
        <strain evidence="2 3">JP610</strain>
    </source>
</reference>
<dbReference type="Pfam" id="PF07386">
    <property type="entry name" value="DUF1499"/>
    <property type="match status" value="1"/>
</dbReference>
<dbReference type="Proteomes" id="UP000054560">
    <property type="component" value="Unassembled WGS sequence"/>
</dbReference>